<keyword evidence="4" id="KW-1185">Reference proteome</keyword>
<feature type="region of interest" description="Disordered" evidence="1">
    <location>
        <begin position="151"/>
        <end position="191"/>
    </location>
</feature>
<dbReference type="InterPro" id="IPR036628">
    <property type="entry name" value="Clp_N_dom_sf"/>
</dbReference>
<keyword evidence="3" id="KW-0645">Protease</keyword>
<dbReference type="InterPro" id="IPR004176">
    <property type="entry name" value="Clp_R_N"/>
</dbReference>
<proteinExistence type="predicted"/>
<comment type="caution">
    <text evidence="3">The sequence shown here is derived from an EMBL/GenBank/DDBJ whole genome shotgun (WGS) entry which is preliminary data.</text>
</comment>
<gene>
    <name evidence="3" type="ORF">ACFO4E_17390</name>
</gene>
<dbReference type="Gene3D" id="3.30.530.20">
    <property type="match status" value="1"/>
</dbReference>
<evidence type="ECO:0000256" key="1">
    <source>
        <dbReference type="SAM" id="MobiDB-lite"/>
    </source>
</evidence>
<evidence type="ECO:0000313" key="4">
    <source>
        <dbReference type="Proteomes" id="UP001595923"/>
    </source>
</evidence>
<keyword evidence="3" id="KW-0378">Hydrolase</keyword>
<reference evidence="4" key="1">
    <citation type="journal article" date="2019" name="Int. J. Syst. Evol. Microbiol.">
        <title>The Global Catalogue of Microorganisms (GCM) 10K type strain sequencing project: providing services to taxonomists for standard genome sequencing and annotation.</title>
        <authorList>
            <consortium name="The Broad Institute Genomics Platform"/>
            <consortium name="The Broad Institute Genome Sequencing Center for Infectious Disease"/>
            <person name="Wu L."/>
            <person name="Ma J."/>
        </authorList>
    </citation>
    <scope>NUCLEOTIDE SEQUENCE [LARGE SCALE GENOMIC DNA]</scope>
    <source>
        <strain evidence="4">XZYJ18</strain>
    </source>
</reference>
<dbReference type="Pfam" id="PF10604">
    <property type="entry name" value="Polyketide_cyc2"/>
    <property type="match status" value="1"/>
</dbReference>
<dbReference type="GO" id="GO:0006508">
    <property type="term" value="P:proteolysis"/>
    <property type="evidence" value="ECO:0007669"/>
    <property type="project" value="UniProtKB-KW"/>
</dbReference>
<name>A0ABV9DYX0_9ACTN</name>
<dbReference type="Pfam" id="PF02861">
    <property type="entry name" value="Clp_N"/>
    <property type="match status" value="1"/>
</dbReference>
<dbReference type="EMBL" id="JBHSFQ010000017">
    <property type="protein sequence ID" value="MFC4563643.1"/>
    <property type="molecule type" value="Genomic_DNA"/>
</dbReference>
<dbReference type="SUPFAM" id="SSF55961">
    <property type="entry name" value="Bet v1-like"/>
    <property type="match status" value="1"/>
</dbReference>
<feature type="compositionally biased region" description="Basic and acidic residues" evidence="1">
    <location>
        <begin position="181"/>
        <end position="191"/>
    </location>
</feature>
<organism evidence="3 4">
    <name type="scientific">Nocardiopsis mangrovi</name>
    <dbReference type="NCBI Taxonomy" id="1179818"/>
    <lineage>
        <taxon>Bacteria</taxon>
        <taxon>Bacillati</taxon>
        <taxon>Actinomycetota</taxon>
        <taxon>Actinomycetes</taxon>
        <taxon>Streptosporangiales</taxon>
        <taxon>Nocardiopsidaceae</taxon>
        <taxon>Nocardiopsis</taxon>
    </lineage>
</organism>
<dbReference type="CDD" id="cd07812">
    <property type="entry name" value="SRPBCC"/>
    <property type="match status" value="1"/>
</dbReference>
<dbReference type="GO" id="GO:0008233">
    <property type="term" value="F:peptidase activity"/>
    <property type="evidence" value="ECO:0007669"/>
    <property type="project" value="UniProtKB-KW"/>
</dbReference>
<dbReference type="SUPFAM" id="SSF81923">
    <property type="entry name" value="Double Clp-N motif"/>
    <property type="match status" value="1"/>
</dbReference>
<dbReference type="Gene3D" id="1.10.1780.10">
    <property type="entry name" value="Clp, N-terminal domain"/>
    <property type="match status" value="2"/>
</dbReference>
<protein>
    <submittedName>
        <fullName evidence="3">Clp protease N-terminal domain-containing protein</fullName>
    </submittedName>
</protein>
<dbReference type="InterPro" id="IPR019587">
    <property type="entry name" value="Polyketide_cyclase/dehydratase"/>
</dbReference>
<dbReference type="RefSeq" id="WP_378576110.1">
    <property type="nucleotide sequence ID" value="NZ_JBHSFQ010000017.1"/>
</dbReference>
<accession>A0ABV9DYX0</accession>
<sequence>MTDSSTRPASHRGFFARALIEGAASGEAARTAHSEVGFEHLFLGVLTTGGPAARLLMDAGVGLAEARSAIDELLQEDLALLGIDAPLPAAAGESEAAAPSMLPFGPRLRELADDCPHAGGDQALLVALLDDEGGRIRRLLDRLGVDTDRIRHDLGEPIETPEDSAAPAEGDGPSDDSGQTDEGRQYATHELDVPVPAERIWDLVGDPRRRAEWDKSAVSSRLLDGGVVELTRQFDEEKVREWIAHSVPGREVTWEQEPPRSDIPPRAFRITIEPLGDHSRLHLRMSWTSALRGARGRLGNRMLRWFMRQNLRVQAHTIAQAAAS</sequence>
<evidence type="ECO:0000259" key="2">
    <source>
        <dbReference type="Pfam" id="PF02861"/>
    </source>
</evidence>
<dbReference type="Proteomes" id="UP001595923">
    <property type="component" value="Unassembled WGS sequence"/>
</dbReference>
<feature type="domain" description="Clp R" evidence="2">
    <location>
        <begin position="24"/>
        <end position="75"/>
    </location>
</feature>
<evidence type="ECO:0000313" key="3">
    <source>
        <dbReference type="EMBL" id="MFC4563643.1"/>
    </source>
</evidence>
<dbReference type="InterPro" id="IPR023393">
    <property type="entry name" value="START-like_dom_sf"/>
</dbReference>